<evidence type="ECO:0000256" key="2">
    <source>
        <dbReference type="ARBA" id="ARBA00022692"/>
    </source>
</evidence>
<comment type="similarity">
    <text evidence="5">Belongs to the steroid 5-alpha reductase family. Polyprenal reductase subfamily.</text>
</comment>
<feature type="transmembrane region" description="Helical" evidence="5">
    <location>
        <begin position="130"/>
        <end position="148"/>
    </location>
</feature>
<dbReference type="InterPro" id="IPR001104">
    <property type="entry name" value="3-oxo-5_a-steroid_4-DH_C"/>
</dbReference>
<feature type="transmembrane region" description="Helical" evidence="5">
    <location>
        <begin position="92"/>
        <end position="110"/>
    </location>
</feature>
<keyword evidence="4 5" id="KW-0472">Membrane</keyword>
<dbReference type="PROSITE" id="PS50244">
    <property type="entry name" value="S5A_REDUCTASE"/>
    <property type="match status" value="1"/>
</dbReference>
<dbReference type="PANTHER" id="PTHR14624:SF0">
    <property type="entry name" value="POLYPRENOL REDUCTASE"/>
    <property type="match status" value="1"/>
</dbReference>
<evidence type="ECO:0000256" key="1">
    <source>
        <dbReference type="ARBA" id="ARBA00004127"/>
    </source>
</evidence>
<evidence type="ECO:0000259" key="6">
    <source>
        <dbReference type="Pfam" id="PF02544"/>
    </source>
</evidence>
<sequence length="345" mass="39596">MPSHTEAYRLRDMSLLWQLQDPVLLLRLFYLAASALIFVIQAVPALRSRFLAYGSRATPPSSQSSDASKKQEPSAVVQALDHLASLRVPHRWFTHFYVVSVACSVLWGIQMWRTLSISPVYKYYPSWEVGISYMSMGQIQLAWLLMLLQGVRRLVESYQYTSSSKSQMWFGHYILGILFYVTVNMAIWVEGPCNFWHVGCHGAFVQENDRMVLAKPLDNLNGFVQKHQWKVACLVPAILTAHALQHMYHAYLYRLRTETATYQLPSHPMFPNLLCPHYTCEIAIYLLLSFLAAPTGSPMNWTLLCATVFVTVNLGVTASGTKEWYVQRFGADKVETRNRMILWLW</sequence>
<reference evidence="7" key="1">
    <citation type="journal article" date="2020" name="Stud. Mycol.">
        <title>101 Dothideomycetes genomes: a test case for predicting lifestyles and emergence of pathogens.</title>
        <authorList>
            <person name="Haridas S."/>
            <person name="Albert R."/>
            <person name="Binder M."/>
            <person name="Bloem J."/>
            <person name="Labutti K."/>
            <person name="Salamov A."/>
            <person name="Andreopoulos B."/>
            <person name="Baker S."/>
            <person name="Barry K."/>
            <person name="Bills G."/>
            <person name="Bluhm B."/>
            <person name="Cannon C."/>
            <person name="Castanera R."/>
            <person name="Culley D."/>
            <person name="Daum C."/>
            <person name="Ezra D."/>
            <person name="Gonzalez J."/>
            <person name="Henrissat B."/>
            <person name="Kuo A."/>
            <person name="Liang C."/>
            <person name="Lipzen A."/>
            <person name="Lutzoni F."/>
            <person name="Magnuson J."/>
            <person name="Mondo S."/>
            <person name="Nolan M."/>
            <person name="Ohm R."/>
            <person name="Pangilinan J."/>
            <person name="Park H.-J."/>
            <person name="Ramirez L."/>
            <person name="Alfaro M."/>
            <person name="Sun H."/>
            <person name="Tritt A."/>
            <person name="Yoshinaga Y."/>
            <person name="Zwiers L.-H."/>
            <person name="Turgeon B."/>
            <person name="Goodwin S."/>
            <person name="Spatafora J."/>
            <person name="Crous P."/>
            <person name="Grigoriev I."/>
        </authorList>
    </citation>
    <scope>NUCLEOTIDE SEQUENCE</scope>
    <source>
        <strain evidence="7">CBS 627.86</strain>
    </source>
</reference>
<dbReference type="OrthoDB" id="541710at2759"/>
<keyword evidence="5" id="KW-0560">Oxidoreductase</keyword>
<evidence type="ECO:0000256" key="3">
    <source>
        <dbReference type="ARBA" id="ARBA00022989"/>
    </source>
</evidence>
<dbReference type="PANTHER" id="PTHR14624">
    <property type="entry name" value="DFG10 PROTEIN"/>
    <property type="match status" value="1"/>
</dbReference>
<dbReference type="GO" id="GO:0102389">
    <property type="term" value="F:polyprenol reductase activity"/>
    <property type="evidence" value="ECO:0007669"/>
    <property type="project" value="UniProtKB-UniRule"/>
</dbReference>
<dbReference type="GO" id="GO:0005789">
    <property type="term" value="C:endoplasmic reticulum membrane"/>
    <property type="evidence" value="ECO:0007669"/>
    <property type="project" value="UniProtKB-SubCell"/>
</dbReference>
<comment type="catalytic activity">
    <reaction evidence="5">
        <text>a di-trans,poly-cis-dolichal + NADP(+) = a di-trans,poly-cis-polyprenal + NADPH + H(+)</text>
        <dbReference type="Rhea" id="RHEA:80727"/>
        <dbReference type="Rhea" id="RHEA-COMP:19536"/>
        <dbReference type="Rhea" id="RHEA-COMP:19537"/>
        <dbReference type="ChEBI" id="CHEBI:15378"/>
        <dbReference type="ChEBI" id="CHEBI:57783"/>
        <dbReference type="ChEBI" id="CHEBI:58349"/>
        <dbReference type="ChEBI" id="CHEBI:231623"/>
        <dbReference type="ChEBI" id="CHEBI:231637"/>
        <dbReference type="EC" id="1.3.1.94"/>
    </reaction>
    <physiologicalReaction direction="right-to-left" evidence="5">
        <dbReference type="Rhea" id="RHEA:80729"/>
    </physiologicalReaction>
</comment>
<comment type="function">
    <text evidence="5">Plays a key role in early steps of protein N-linked glycosylation by being involved in the conversion of polyprenol into dolichol. Acts as a polyprenal reductase that mediates the reduction of polyprenal into dolichal in a NADP-dependent mechanism. Dolichols are required for the synthesis of dolichol-linked monosaccharides and the oligosaccharide precursor used for N-glycosylation.</text>
</comment>
<dbReference type="GO" id="GO:0160198">
    <property type="term" value="F:polyprenal reductase activity"/>
    <property type="evidence" value="ECO:0007669"/>
    <property type="project" value="UniProtKB-EC"/>
</dbReference>
<keyword evidence="3 5" id="KW-1133">Transmembrane helix</keyword>
<feature type="domain" description="3-oxo-5-alpha-steroid 4-dehydrogenase C-terminal" evidence="6">
    <location>
        <begin position="230"/>
        <end position="341"/>
    </location>
</feature>
<dbReference type="UniPathway" id="UPA00378"/>
<keyword evidence="2 5" id="KW-0812">Transmembrane</keyword>
<evidence type="ECO:0000313" key="8">
    <source>
        <dbReference type="Proteomes" id="UP000799770"/>
    </source>
</evidence>
<accession>A0A6A5Z4X7</accession>
<organism evidence="7 8">
    <name type="scientific">Lophiotrema nucula</name>
    <dbReference type="NCBI Taxonomy" id="690887"/>
    <lineage>
        <taxon>Eukaryota</taxon>
        <taxon>Fungi</taxon>
        <taxon>Dikarya</taxon>
        <taxon>Ascomycota</taxon>
        <taxon>Pezizomycotina</taxon>
        <taxon>Dothideomycetes</taxon>
        <taxon>Pleosporomycetidae</taxon>
        <taxon>Pleosporales</taxon>
        <taxon>Lophiotremataceae</taxon>
        <taxon>Lophiotrema</taxon>
    </lineage>
</organism>
<keyword evidence="5" id="KW-0256">Endoplasmic reticulum</keyword>
<evidence type="ECO:0000256" key="5">
    <source>
        <dbReference type="RuleBase" id="RU367081"/>
    </source>
</evidence>
<feature type="transmembrane region" description="Helical" evidence="5">
    <location>
        <begin position="273"/>
        <end position="293"/>
    </location>
</feature>
<dbReference type="Pfam" id="PF02544">
    <property type="entry name" value="Steroid_dh"/>
    <property type="match status" value="1"/>
</dbReference>
<dbReference type="InterPro" id="IPR039698">
    <property type="entry name" value="Dfg10/SRD5A3"/>
</dbReference>
<keyword evidence="8" id="KW-1185">Reference proteome</keyword>
<comment type="subcellular location">
    <subcellularLocation>
        <location evidence="1">Endomembrane system</location>
        <topology evidence="1">Multi-pass membrane protein</topology>
    </subcellularLocation>
    <subcellularLocation>
        <location evidence="5">Endoplasmic reticulum membrane</location>
    </subcellularLocation>
</comment>
<dbReference type="EC" id="1.3.1.94" evidence="5"/>
<comment type="pathway">
    <text evidence="5">Protein modification; protein glycosylation.</text>
</comment>
<feature type="transmembrane region" description="Helical" evidence="5">
    <location>
        <begin position="24"/>
        <end position="46"/>
    </location>
</feature>
<name>A0A6A5Z4X7_9PLEO</name>
<evidence type="ECO:0000313" key="7">
    <source>
        <dbReference type="EMBL" id="KAF2114405.1"/>
    </source>
</evidence>
<gene>
    <name evidence="7" type="ORF">BDV96DRAFT_576709</name>
</gene>
<dbReference type="AlphaFoldDB" id="A0A6A5Z4X7"/>
<dbReference type="EMBL" id="ML977325">
    <property type="protein sequence ID" value="KAF2114405.1"/>
    <property type="molecule type" value="Genomic_DNA"/>
</dbReference>
<dbReference type="GO" id="GO:0006488">
    <property type="term" value="P:dolichol-linked oligosaccharide biosynthetic process"/>
    <property type="evidence" value="ECO:0007669"/>
    <property type="project" value="UniProtKB-UniRule"/>
</dbReference>
<dbReference type="GO" id="GO:0016095">
    <property type="term" value="P:polyprenol catabolic process"/>
    <property type="evidence" value="ECO:0007669"/>
    <property type="project" value="UniProtKB-UniRule"/>
</dbReference>
<proteinExistence type="inferred from homology"/>
<dbReference type="Proteomes" id="UP000799770">
    <property type="component" value="Unassembled WGS sequence"/>
</dbReference>
<feature type="transmembrane region" description="Helical" evidence="5">
    <location>
        <begin position="169"/>
        <end position="189"/>
    </location>
</feature>
<dbReference type="GO" id="GO:0003865">
    <property type="term" value="F:3-oxo-5-alpha-steroid 4-dehydrogenase activity"/>
    <property type="evidence" value="ECO:0007669"/>
    <property type="project" value="TreeGrafter"/>
</dbReference>
<evidence type="ECO:0000256" key="4">
    <source>
        <dbReference type="ARBA" id="ARBA00023136"/>
    </source>
</evidence>
<protein>
    <recommendedName>
        <fullName evidence="5">Polyprenal reductase</fullName>
        <ecNumber evidence="5">1.3.1.94</ecNumber>
    </recommendedName>
</protein>
<keyword evidence="5" id="KW-0521">NADP</keyword>